<evidence type="ECO:0000256" key="4">
    <source>
        <dbReference type="ARBA" id="ARBA00022833"/>
    </source>
</evidence>
<dbReference type="InterPro" id="IPR001279">
    <property type="entry name" value="Metallo-B-lactamas"/>
</dbReference>
<sequence length="214" mass="24141">MIKIERFVFNMLQENCYVVSDDTDECVIIDCGAFYDYERKAIVEYINGNKLKPVHLLVTHGHFDHNFGNNTIYDEFGLTPEVASADESLLGSIDRQAESLCSIHIDFKSPVPKRFLKREDIICFGHQKISVIETPGHSPGSVTFYCKKENIAFTGDTLFKNSIGRTDFSGGSMMQIIQSLRMLAQLPDETVILPGHGEKTTIGDELAHNPYMER</sequence>
<evidence type="ECO:0000256" key="3">
    <source>
        <dbReference type="ARBA" id="ARBA00022801"/>
    </source>
</evidence>
<dbReference type="InterPro" id="IPR036866">
    <property type="entry name" value="RibonucZ/Hydroxyglut_hydro"/>
</dbReference>
<evidence type="ECO:0000313" key="6">
    <source>
        <dbReference type="EMBL" id="MDN0022580.1"/>
    </source>
</evidence>
<dbReference type="Gene3D" id="3.60.15.10">
    <property type="entry name" value="Ribonuclease Z/Hydroxyacylglutathione hydrolase-like"/>
    <property type="match status" value="1"/>
</dbReference>
<keyword evidence="2" id="KW-0479">Metal-binding</keyword>
<dbReference type="PANTHER" id="PTHR46233:SF3">
    <property type="entry name" value="HYDROXYACYLGLUTATHIONE HYDROLASE GLOC"/>
    <property type="match status" value="1"/>
</dbReference>
<keyword evidence="4" id="KW-0862">Zinc</keyword>
<dbReference type="PANTHER" id="PTHR46233">
    <property type="entry name" value="HYDROXYACYLGLUTATHIONE HYDROLASE GLOC"/>
    <property type="match status" value="1"/>
</dbReference>
<protein>
    <submittedName>
        <fullName evidence="7">MBL fold metallo-hydrolase</fullName>
    </submittedName>
</protein>
<dbReference type="GO" id="GO:0016787">
    <property type="term" value="F:hydrolase activity"/>
    <property type="evidence" value="ECO:0007669"/>
    <property type="project" value="UniProtKB-KW"/>
</dbReference>
<dbReference type="AlphaFoldDB" id="A0AAW7JMC3"/>
<evidence type="ECO:0000259" key="5">
    <source>
        <dbReference type="SMART" id="SM00849"/>
    </source>
</evidence>
<dbReference type="SUPFAM" id="SSF56281">
    <property type="entry name" value="Metallo-hydrolase/oxidoreductase"/>
    <property type="match status" value="1"/>
</dbReference>
<proteinExistence type="predicted"/>
<evidence type="ECO:0000313" key="8">
    <source>
        <dbReference type="Proteomes" id="UP001167831"/>
    </source>
</evidence>
<reference evidence="7" key="1">
    <citation type="submission" date="2023-06" db="EMBL/GenBank/DDBJ databases">
        <authorList>
            <person name="Zeman M."/>
            <person name="Kubasova T."/>
            <person name="Jahodarova E."/>
            <person name="Nykrynova M."/>
            <person name="Rychlik I."/>
        </authorList>
    </citation>
    <scope>NUCLEOTIDE SEQUENCE</scope>
    <source>
        <strain evidence="7">ET15</strain>
        <strain evidence="6">ET37</strain>
    </source>
</reference>
<keyword evidence="3" id="KW-0378">Hydrolase</keyword>
<organism evidence="7 9">
    <name type="scientific">Leyella lascolaii</name>
    <dbReference type="NCBI Taxonomy" id="1776379"/>
    <lineage>
        <taxon>Bacteria</taxon>
        <taxon>Pseudomonadati</taxon>
        <taxon>Bacteroidota</taxon>
        <taxon>Bacteroidia</taxon>
        <taxon>Bacteroidales</taxon>
        <taxon>Prevotellaceae</taxon>
        <taxon>Leyella</taxon>
    </lineage>
</organism>
<dbReference type="SMART" id="SM00849">
    <property type="entry name" value="Lactamase_B"/>
    <property type="match status" value="1"/>
</dbReference>
<dbReference type="InterPro" id="IPR051453">
    <property type="entry name" value="MBL_Glyoxalase_II"/>
</dbReference>
<dbReference type="RefSeq" id="WP_289825068.1">
    <property type="nucleotide sequence ID" value="NZ_JAUEIE010000004.1"/>
</dbReference>
<dbReference type="CDD" id="cd06262">
    <property type="entry name" value="metallo-hydrolase-like_MBL-fold"/>
    <property type="match status" value="1"/>
</dbReference>
<dbReference type="Proteomes" id="UP001167831">
    <property type="component" value="Unassembled WGS sequence"/>
</dbReference>
<feature type="domain" description="Metallo-beta-lactamase" evidence="5">
    <location>
        <begin position="13"/>
        <end position="196"/>
    </location>
</feature>
<evidence type="ECO:0000313" key="7">
    <source>
        <dbReference type="EMBL" id="MDN0025423.1"/>
    </source>
</evidence>
<keyword evidence="8" id="KW-1185">Reference proteome</keyword>
<dbReference type="Pfam" id="PF00753">
    <property type="entry name" value="Lactamase_B"/>
    <property type="match status" value="1"/>
</dbReference>
<accession>A0AAW7JMC3</accession>
<evidence type="ECO:0000256" key="2">
    <source>
        <dbReference type="ARBA" id="ARBA00022723"/>
    </source>
</evidence>
<gene>
    <name evidence="6" type="ORF">QVN81_06005</name>
    <name evidence="7" type="ORF">QVN84_07820</name>
</gene>
<evidence type="ECO:0000313" key="9">
    <source>
        <dbReference type="Proteomes" id="UP001168478"/>
    </source>
</evidence>
<comment type="caution">
    <text evidence="7">The sequence shown here is derived from an EMBL/GenBank/DDBJ whole genome shotgun (WGS) entry which is preliminary data.</text>
</comment>
<reference evidence="7" key="2">
    <citation type="submission" date="2023-08" db="EMBL/GenBank/DDBJ databases">
        <title>Identification and characterization of horizontal gene transfer across gut microbiota members of farm animals based on homology search.</title>
        <authorList>
            <person name="Schwarzerova J."/>
            <person name="Nykrynova M."/>
            <person name="Jureckova K."/>
            <person name="Cejkova D."/>
            <person name="Rychlik I."/>
        </authorList>
    </citation>
    <scope>NUCLEOTIDE SEQUENCE</scope>
    <source>
        <strain evidence="7">ET15</strain>
        <strain evidence="6">ET37</strain>
    </source>
</reference>
<comment type="cofactor">
    <cofactor evidence="1">
        <name>Zn(2+)</name>
        <dbReference type="ChEBI" id="CHEBI:29105"/>
    </cofactor>
</comment>
<dbReference type="GO" id="GO:0046872">
    <property type="term" value="F:metal ion binding"/>
    <property type="evidence" value="ECO:0007669"/>
    <property type="project" value="UniProtKB-KW"/>
</dbReference>
<dbReference type="EMBL" id="JAUEIF010000006">
    <property type="protein sequence ID" value="MDN0025423.1"/>
    <property type="molecule type" value="Genomic_DNA"/>
</dbReference>
<evidence type="ECO:0000256" key="1">
    <source>
        <dbReference type="ARBA" id="ARBA00001947"/>
    </source>
</evidence>
<name>A0AAW7JMC3_9BACT</name>
<dbReference type="Proteomes" id="UP001168478">
    <property type="component" value="Unassembled WGS sequence"/>
</dbReference>
<dbReference type="EMBL" id="JAUEIE010000004">
    <property type="protein sequence ID" value="MDN0022580.1"/>
    <property type="molecule type" value="Genomic_DNA"/>
</dbReference>